<dbReference type="Proteomes" id="UP000239001">
    <property type="component" value="Unassembled WGS sequence"/>
</dbReference>
<comment type="similarity">
    <text evidence="5 14 16">Belongs to the RNase HII family.</text>
</comment>
<evidence type="ECO:0000256" key="3">
    <source>
        <dbReference type="ARBA" id="ARBA00004065"/>
    </source>
</evidence>
<dbReference type="InterPro" id="IPR001352">
    <property type="entry name" value="RNase_HII/HIII"/>
</dbReference>
<evidence type="ECO:0000256" key="16">
    <source>
        <dbReference type="RuleBase" id="RU003515"/>
    </source>
</evidence>
<reference evidence="18 19" key="1">
    <citation type="submission" date="2018-03" db="EMBL/GenBank/DDBJ databases">
        <title>The ancient ancestry and fast evolution of plastids.</title>
        <authorList>
            <person name="Moore K.R."/>
            <person name="Magnabosco C."/>
            <person name="Momper L."/>
            <person name="Gold D.A."/>
            <person name="Bosak T."/>
            <person name="Fournier G.P."/>
        </authorList>
    </citation>
    <scope>NUCLEOTIDE SEQUENCE [LARGE SCALE GENOMIC DNA]</scope>
    <source>
        <strain evidence="18 19">CCALA 016</strain>
    </source>
</reference>
<evidence type="ECO:0000256" key="10">
    <source>
        <dbReference type="ARBA" id="ARBA00022723"/>
    </source>
</evidence>
<name>A0A2T1LSU6_9CHRO</name>
<feature type="binding site" evidence="14 15">
    <location>
        <position position="126"/>
    </location>
    <ligand>
        <name>a divalent metal cation</name>
        <dbReference type="ChEBI" id="CHEBI:60240"/>
    </ligand>
</feature>
<dbReference type="InterPro" id="IPR036397">
    <property type="entry name" value="RNaseH_sf"/>
</dbReference>
<dbReference type="Gene3D" id="3.30.420.10">
    <property type="entry name" value="Ribonuclease H-like superfamily/Ribonuclease H"/>
    <property type="match status" value="1"/>
</dbReference>
<evidence type="ECO:0000256" key="14">
    <source>
        <dbReference type="HAMAP-Rule" id="MF_00052"/>
    </source>
</evidence>
<dbReference type="GO" id="GO:0030145">
    <property type="term" value="F:manganese ion binding"/>
    <property type="evidence" value="ECO:0007669"/>
    <property type="project" value="UniProtKB-UniRule"/>
</dbReference>
<gene>
    <name evidence="14" type="primary">rnhB</name>
    <name evidence="18" type="ORF">C7H19_20650</name>
</gene>
<dbReference type="AlphaFoldDB" id="A0A2T1LSU6"/>
<evidence type="ECO:0000256" key="13">
    <source>
        <dbReference type="ARBA" id="ARBA00023211"/>
    </source>
</evidence>
<proteinExistence type="inferred from homology"/>
<comment type="caution">
    <text evidence="18">The sequence shown here is derived from an EMBL/GenBank/DDBJ whole genome shotgun (WGS) entry which is preliminary data.</text>
</comment>
<dbReference type="PANTHER" id="PTHR10954">
    <property type="entry name" value="RIBONUCLEASE H2 SUBUNIT A"/>
    <property type="match status" value="1"/>
</dbReference>
<keyword evidence="9 14" id="KW-0540">Nuclease</keyword>
<organism evidence="18 19">
    <name type="scientific">Aphanothece hegewaldii CCALA 016</name>
    <dbReference type="NCBI Taxonomy" id="2107694"/>
    <lineage>
        <taxon>Bacteria</taxon>
        <taxon>Bacillati</taxon>
        <taxon>Cyanobacteriota</taxon>
        <taxon>Cyanophyceae</taxon>
        <taxon>Oscillatoriophycideae</taxon>
        <taxon>Chroococcales</taxon>
        <taxon>Aphanothecaceae</taxon>
        <taxon>Aphanothece</taxon>
    </lineage>
</organism>
<evidence type="ECO:0000313" key="19">
    <source>
        <dbReference type="Proteomes" id="UP000239001"/>
    </source>
</evidence>
<comment type="function">
    <text evidence="3 14 16">Endonuclease that specifically degrades the RNA of RNA-DNA hybrids.</text>
</comment>
<dbReference type="HAMAP" id="MF_00052_B">
    <property type="entry name" value="RNase_HII_B"/>
    <property type="match status" value="1"/>
</dbReference>
<evidence type="ECO:0000256" key="6">
    <source>
        <dbReference type="ARBA" id="ARBA00012180"/>
    </source>
</evidence>
<dbReference type="GO" id="GO:0004523">
    <property type="term" value="F:RNA-DNA hybrid ribonuclease activity"/>
    <property type="evidence" value="ECO:0007669"/>
    <property type="project" value="UniProtKB-UniRule"/>
</dbReference>
<dbReference type="GO" id="GO:0003723">
    <property type="term" value="F:RNA binding"/>
    <property type="evidence" value="ECO:0007669"/>
    <property type="project" value="UniProtKB-UniRule"/>
</dbReference>
<feature type="binding site" evidence="14 15">
    <location>
        <position position="31"/>
    </location>
    <ligand>
        <name>a divalent metal cation</name>
        <dbReference type="ChEBI" id="CHEBI:60240"/>
    </ligand>
</feature>
<evidence type="ECO:0000256" key="5">
    <source>
        <dbReference type="ARBA" id="ARBA00007383"/>
    </source>
</evidence>
<protein>
    <recommendedName>
        <fullName evidence="7 14">Ribonuclease HII</fullName>
        <shortName evidence="14">RNase HII</shortName>
        <ecNumber evidence="6 14">3.1.26.4</ecNumber>
    </recommendedName>
</protein>
<dbReference type="GO" id="GO:0043137">
    <property type="term" value="P:DNA replication, removal of RNA primer"/>
    <property type="evidence" value="ECO:0007669"/>
    <property type="project" value="TreeGrafter"/>
</dbReference>
<dbReference type="SUPFAM" id="SSF53098">
    <property type="entry name" value="Ribonuclease H-like"/>
    <property type="match status" value="1"/>
</dbReference>
<dbReference type="CDD" id="cd07182">
    <property type="entry name" value="RNase_HII_bacteria_HII_like"/>
    <property type="match status" value="1"/>
</dbReference>
<keyword evidence="8 14" id="KW-0963">Cytoplasm</keyword>
<comment type="cofactor">
    <cofactor evidence="14 15">
        <name>Mn(2+)</name>
        <dbReference type="ChEBI" id="CHEBI:29035"/>
    </cofactor>
    <cofactor evidence="14 15">
        <name>Mg(2+)</name>
        <dbReference type="ChEBI" id="CHEBI:18420"/>
    </cofactor>
    <text evidence="14 15">Manganese or magnesium. Binds 1 divalent metal ion per monomer in the absence of substrate. May bind a second metal ion after substrate binding.</text>
</comment>
<feature type="binding site" evidence="14 15">
    <location>
        <position position="30"/>
    </location>
    <ligand>
        <name>a divalent metal cation</name>
        <dbReference type="ChEBI" id="CHEBI:60240"/>
    </ligand>
</feature>
<comment type="catalytic activity">
    <reaction evidence="1 14 15 16">
        <text>Endonucleolytic cleavage to 5'-phosphomonoester.</text>
        <dbReference type="EC" id="3.1.26.4"/>
    </reaction>
</comment>
<dbReference type="InterPro" id="IPR022898">
    <property type="entry name" value="RNase_HII"/>
</dbReference>
<dbReference type="NCBIfam" id="NF000595">
    <property type="entry name" value="PRK00015.1-3"/>
    <property type="match status" value="1"/>
</dbReference>
<evidence type="ECO:0000256" key="12">
    <source>
        <dbReference type="ARBA" id="ARBA00022801"/>
    </source>
</evidence>
<dbReference type="EMBL" id="PXOH01000033">
    <property type="protein sequence ID" value="PSF33106.1"/>
    <property type="molecule type" value="Genomic_DNA"/>
</dbReference>
<dbReference type="InterPro" id="IPR012337">
    <property type="entry name" value="RNaseH-like_sf"/>
</dbReference>
<dbReference type="PANTHER" id="PTHR10954:SF18">
    <property type="entry name" value="RIBONUCLEASE HII"/>
    <property type="match status" value="1"/>
</dbReference>
<evidence type="ECO:0000313" key="18">
    <source>
        <dbReference type="EMBL" id="PSF33106.1"/>
    </source>
</evidence>
<keyword evidence="12 14" id="KW-0378">Hydrolase</keyword>
<evidence type="ECO:0000256" key="2">
    <source>
        <dbReference type="ARBA" id="ARBA00001946"/>
    </source>
</evidence>
<dbReference type="InterPro" id="IPR024567">
    <property type="entry name" value="RNase_HII/HIII_dom"/>
</dbReference>
<keyword evidence="13 14" id="KW-0464">Manganese</keyword>
<feature type="domain" description="RNase H type-2" evidence="17">
    <location>
        <begin position="24"/>
        <end position="215"/>
    </location>
</feature>
<keyword evidence="11 14" id="KW-0255">Endonuclease</keyword>
<keyword evidence="19" id="KW-1185">Reference proteome</keyword>
<comment type="subcellular location">
    <subcellularLocation>
        <location evidence="4 14">Cytoplasm</location>
    </subcellularLocation>
</comment>
<dbReference type="GO" id="GO:0005737">
    <property type="term" value="C:cytoplasm"/>
    <property type="evidence" value="ECO:0007669"/>
    <property type="project" value="UniProtKB-SubCell"/>
</dbReference>
<dbReference type="Pfam" id="PF01351">
    <property type="entry name" value="RNase_HII"/>
    <property type="match status" value="1"/>
</dbReference>
<evidence type="ECO:0000256" key="1">
    <source>
        <dbReference type="ARBA" id="ARBA00000077"/>
    </source>
</evidence>
<evidence type="ECO:0000256" key="7">
    <source>
        <dbReference type="ARBA" id="ARBA00019179"/>
    </source>
</evidence>
<comment type="cofactor">
    <cofactor evidence="2">
        <name>Mg(2+)</name>
        <dbReference type="ChEBI" id="CHEBI:18420"/>
    </cofactor>
</comment>
<dbReference type="PROSITE" id="PS51975">
    <property type="entry name" value="RNASE_H_2"/>
    <property type="match status" value="1"/>
</dbReference>
<reference evidence="18 19" key="2">
    <citation type="submission" date="2018-03" db="EMBL/GenBank/DDBJ databases">
        <authorList>
            <person name="Keele B.F."/>
        </authorList>
    </citation>
    <scope>NUCLEOTIDE SEQUENCE [LARGE SCALE GENOMIC DNA]</scope>
    <source>
        <strain evidence="18 19">CCALA 016</strain>
    </source>
</reference>
<dbReference type="RefSeq" id="WP_106458803.1">
    <property type="nucleotide sequence ID" value="NZ_PXOH01000033.1"/>
</dbReference>
<sequence length="215" mass="24037">MKTLTKLDFIDFSILLPEITDQNTLIAGVDEVGRGCLFGPVVAAAVVLPVCDIPKLIEIGVKDSKLLTLKRRTELNKIIKQTVLETRIGYAKVQEIDQINILQASLLAMQRSITKLKQQPTICLVDGRQKIPDLSMPQYNIIKGDQRSPVIAAASIVAKVWRDDLILRWSKKYQEEYDLAANKGYGTQKHLQALAKNGVTSQHRLSFRPCQISSI</sequence>
<dbReference type="GO" id="GO:0032299">
    <property type="term" value="C:ribonuclease H2 complex"/>
    <property type="evidence" value="ECO:0007669"/>
    <property type="project" value="TreeGrafter"/>
</dbReference>
<dbReference type="EC" id="3.1.26.4" evidence="6 14"/>
<dbReference type="GO" id="GO:0006298">
    <property type="term" value="P:mismatch repair"/>
    <property type="evidence" value="ECO:0007669"/>
    <property type="project" value="TreeGrafter"/>
</dbReference>
<keyword evidence="10 14" id="KW-0479">Metal-binding</keyword>
<evidence type="ECO:0000256" key="8">
    <source>
        <dbReference type="ARBA" id="ARBA00022490"/>
    </source>
</evidence>
<evidence type="ECO:0000256" key="4">
    <source>
        <dbReference type="ARBA" id="ARBA00004496"/>
    </source>
</evidence>
<evidence type="ECO:0000256" key="9">
    <source>
        <dbReference type="ARBA" id="ARBA00022722"/>
    </source>
</evidence>
<dbReference type="NCBIfam" id="NF010537">
    <property type="entry name" value="PRK13925.1"/>
    <property type="match status" value="1"/>
</dbReference>
<accession>A0A2T1LSU6</accession>
<evidence type="ECO:0000259" key="17">
    <source>
        <dbReference type="PROSITE" id="PS51975"/>
    </source>
</evidence>
<evidence type="ECO:0000256" key="15">
    <source>
        <dbReference type="PROSITE-ProRule" id="PRU01319"/>
    </source>
</evidence>
<dbReference type="OrthoDB" id="9803420at2"/>
<evidence type="ECO:0000256" key="11">
    <source>
        <dbReference type="ARBA" id="ARBA00022759"/>
    </source>
</evidence>